<protein>
    <submittedName>
        <fullName evidence="2">Uncharacterized protein</fullName>
    </submittedName>
</protein>
<feature type="compositionally biased region" description="Low complexity" evidence="1">
    <location>
        <begin position="50"/>
        <end position="65"/>
    </location>
</feature>
<dbReference type="AlphaFoldDB" id="A0A2V5HV20"/>
<evidence type="ECO:0000313" key="3">
    <source>
        <dbReference type="Proteomes" id="UP000248817"/>
    </source>
</evidence>
<sequence>MKSAGMPPGQFLASATLCFSSESIGCQADQCLSQPDSPYLKIPTECFHTNTSSNPSNQSINQSIILKQGGLIQEKTGSSHRNPPVDTFQ</sequence>
<proteinExistence type="predicted"/>
<keyword evidence="3" id="KW-1185">Reference proteome</keyword>
<organism evidence="2 3">
    <name type="scientific">Aspergillus indologenus CBS 114.80</name>
    <dbReference type="NCBI Taxonomy" id="1450541"/>
    <lineage>
        <taxon>Eukaryota</taxon>
        <taxon>Fungi</taxon>
        <taxon>Dikarya</taxon>
        <taxon>Ascomycota</taxon>
        <taxon>Pezizomycotina</taxon>
        <taxon>Eurotiomycetes</taxon>
        <taxon>Eurotiomycetidae</taxon>
        <taxon>Eurotiales</taxon>
        <taxon>Aspergillaceae</taxon>
        <taxon>Aspergillus</taxon>
        <taxon>Aspergillus subgen. Circumdati</taxon>
    </lineage>
</organism>
<dbReference type="EMBL" id="KZ825550">
    <property type="protein sequence ID" value="PYI28325.1"/>
    <property type="molecule type" value="Genomic_DNA"/>
</dbReference>
<name>A0A2V5HV20_9EURO</name>
<evidence type="ECO:0000313" key="2">
    <source>
        <dbReference type="EMBL" id="PYI28325.1"/>
    </source>
</evidence>
<reference evidence="2 3" key="1">
    <citation type="submission" date="2018-02" db="EMBL/GenBank/DDBJ databases">
        <title>The genomes of Aspergillus section Nigri reveals drivers in fungal speciation.</title>
        <authorList>
            <consortium name="DOE Joint Genome Institute"/>
            <person name="Vesth T.C."/>
            <person name="Nybo J."/>
            <person name="Theobald S."/>
            <person name="Brandl J."/>
            <person name="Frisvad J.C."/>
            <person name="Nielsen K.F."/>
            <person name="Lyhne E.K."/>
            <person name="Kogle M.E."/>
            <person name="Kuo A."/>
            <person name="Riley R."/>
            <person name="Clum A."/>
            <person name="Nolan M."/>
            <person name="Lipzen A."/>
            <person name="Salamov A."/>
            <person name="Henrissat B."/>
            <person name="Wiebenga A."/>
            <person name="De vries R.P."/>
            <person name="Grigoriev I.V."/>
            <person name="Mortensen U.H."/>
            <person name="Andersen M.R."/>
            <person name="Baker S.E."/>
        </authorList>
    </citation>
    <scope>NUCLEOTIDE SEQUENCE [LARGE SCALE GENOMIC DNA]</scope>
    <source>
        <strain evidence="2 3">CBS 114.80</strain>
    </source>
</reference>
<gene>
    <name evidence="2" type="ORF">BP00DRAFT_263054</name>
</gene>
<feature type="region of interest" description="Disordered" evidence="1">
    <location>
        <begin position="50"/>
        <end position="89"/>
    </location>
</feature>
<evidence type="ECO:0000256" key="1">
    <source>
        <dbReference type="SAM" id="MobiDB-lite"/>
    </source>
</evidence>
<dbReference type="Proteomes" id="UP000248817">
    <property type="component" value="Unassembled WGS sequence"/>
</dbReference>
<accession>A0A2V5HV20</accession>